<dbReference type="AlphaFoldDB" id="A0A699TRC9"/>
<feature type="region of interest" description="Disordered" evidence="1">
    <location>
        <begin position="92"/>
        <end position="155"/>
    </location>
</feature>
<accession>A0A699TRC9</accession>
<gene>
    <name evidence="2" type="ORF">Tci_883655</name>
</gene>
<feature type="compositionally biased region" description="Acidic residues" evidence="1">
    <location>
        <begin position="116"/>
        <end position="155"/>
    </location>
</feature>
<organism evidence="2">
    <name type="scientific">Tanacetum cinerariifolium</name>
    <name type="common">Dalmatian daisy</name>
    <name type="synonym">Chrysanthemum cinerariifolium</name>
    <dbReference type="NCBI Taxonomy" id="118510"/>
    <lineage>
        <taxon>Eukaryota</taxon>
        <taxon>Viridiplantae</taxon>
        <taxon>Streptophyta</taxon>
        <taxon>Embryophyta</taxon>
        <taxon>Tracheophyta</taxon>
        <taxon>Spermatophyta</taxon>
        <taxon>Magnoliopsida</taxon>
        <taxon>eudicotyledons</taxon>
        <taxon>Gunneridae</taxon>
        <taxon>Pentapetalae</taxon>
        <taxon>asterids</taxon>
        <taxon>campanulids</taxon>
        <taxon>Asterales</taxon>
        <taxon>Asteraceae</taxon>
        <taxon>Asteroideae</taxon>
        <taxon>Anthemideae</taxon>
        <taxon>Anthemidinae</taxon>
        <taxon>Tanacetum</taxon>
    </lineage>
</organism>
<reference evidence="2" key="1">
    <citation type="journal article" date="2019" name="Sci. Rep.">
        <title>Draft genome of Tanacetum cinerariifolium, the natural source of mosquito coil.</title>
        <authorList>
            <person name="Yamashiro T."/>
            <person name="Shiraishi A."/>
            <person name="Satake H."/>
            <person name="Nakayama K."/>
        </authorList>
    </citation>
    <scope>NUCLEOTIDE SEQUENCE</scope>
</reference>
<evidence type="ECO:0000313" key="2">
    <source>
        <dbReference type="EMBL" id="GFD11686.1"/>
    </source>
</evidence>
<feature type="non-terminal residue" evidence="2">
    <location>
        <position position="155"/>
    </location>
</feature>
<evidence type="ECO:0000256" key="1">
    <source>
        <dbReference type="SAM" id="MobiDB-lite"/>
    </source>
</evidence>
<feature type="compositionally biased region" description="Basic and acidic residues" evidence="1">
    <location>
        <begin position="106"/>
        <end position="115"/>
    </location>
</feature>
<name>A0A699TRC9_TANCI</name>
<comment type="caution">
    <text evidence="2">The sequence shown here is derived from an EMBL/GenBank/DDBJ whole genome shotgun (WGS) entry which is preliminary data.</text>
</comment>
<sequence>MPPLTATGKRLKTSGKVGQSAKEKQPAKSSKAKGLTVLSEVALTEVEQIKLAIKRSLTQTHISHASGSGADEGTGIIPGVLDVLICDSDNEEISWKSSEEDDNDDDEKKISKHDDDVDDQSDDDDQDDQDNKDDDDQDGQDDDDDQDDDDQDDQD</sequence>
<feature type="region of interest" description="Disordered" evidence="1">
    <location>
        <begin position="1"/>
        <end position="34"/>
    </location>
</feature>
<protein>
    <submittedName>
        <fullName evidence="2">Uncharacterized protein</fullName>
    </submittedName>
</protein>
<proteinExistence type="predicted"/>
<dbReference type="EMBL" id="BKCJ011260705">
    <property type="protein sequence ID" value="GFD11686.1"/>
    <property type="molecule type" value="Genomic_DNA"/>
</dbReference>